<dbReference type="Proteomes" id="UP001375240">
    <property type="component" value="Unassembled WGS sequence"/>
</dbReference>
<dbReference type="Gene3D" id="3.40.50.410">
    <property type="entry name" value="von Willebrand factor, type A domain"/>
    <property type="match status" value="1"/>
</dbReference>
<feature type="compositionally biased region" description="Pro residues" evidence="1">
    <location>
        <begin position="142"/>
        <end position="163"/>
    </location>
</feature>
<feature type="compositionally biased region" description="Low complexity" evidence="1">
    <location>
        <begin position="55"/>
        <end position="73"/>
    </location>
</feature>
<dbReference type="InterPro" id="IPR002035">
    <property type="entry name" value="VWF_A"/>
</dbReference>
<feature type="compositionally biased region" description="Pro residues" evidence="1">
    <location>
        <begin position="21"/>
        <end position="35"/>
    </location>
</feature>
<name>A0AAV9UYM9_9PEZI</name>
<accession>A0AAV9UYM9</accession>
<dbReference type="PROSITE" id="PS50234">
    <property type="entry name" value="VWFA"/>
    <property type="match status" value="1"/>
</dbReference>
<comment type="caution">
    <text evidence="3">The sequence shown here is derived from an EMBL/GenBank/DDBJ whole genome shotgun (WGS) entry which is preliminary data.</text>
</comment>
<feature type="region of interest" description="Disordered" evidence="1">
    <location>
        <begin position="1"/>
        <end position="220"/>
    </location>
</feature>
<keyword evidence="4" id="KW-1185">Reference proteome</keyword>
<dbReference type="PANTHER" id="PTHR34706">
    <property type="entry name" value="SLR1338 PROTEIN"/>
    <property type="match status" value="1"/>
</dbReference>
<evidence type="ECO:0000259" key="2">
    <source>
        <dbReference type="PROSITE" id="PS50234"/>
    </source>
</evidence>
<feature type="compositionally biased region" description="Low complexity" evidence="1">
    <location>
        <begin position="539"/>
        <end position="556"/>
    </location>
</feature>
<feature type="compositionally biased region" description="Pro residues" evidence="1">
    <location>
        <begin position="98"/>
        <end position="115"/>
    </location>
</feature>
<sequence length="606" mass="63474">MGLASKLAAAQANPNYYGPPGGQPGGPPGGAPPGQYPGQYAPPGGQQPPPGGQKAGAYQPQQYQPYNAGAAPPGGKPGQPGPAPYGQTSMSYQGYNQPPAPSPYPGAPAIPPRPGASPYGAGAAGAGGYQSPPPAYGGGYGMPPPANPMYPPSPYGQPNPYAPPQNQYGQPQQPPYNNTYGSMPQLYGQPPTQQNYYAPQGQQPMGGPGGPGPQMSGPPIPPQAFAGILQQTVADNKIQNFYPPQKLDAISRTITDQIQKLEMGWRVPREVAMDFVKLALFDIVIYIDDSGSMAFEEGGERIKDLKLILQKVAFAATLFDQDGISLRFMNNDFSQNNIRTEGQINQIVDQVQFRGLTPMGTSLRAKVLDPLVIQPARSNQLQKPVLVITITDGQPAGEAEGAVQEAILYASNELSRTQYGSGAVSFQFAQVGNDLRAREFLGKLDNDPRVGHLIDCTSNYEVEADEMSKASPPVNLTVELWLTKLLLGAIDSSYDRKDEKTNHPQQGGGYGQPSGYGQPPPGQYGAPPPGQYGAPPPQGQQYGAPPGQYPPQGQYGAPPPNPSPYGAPQGGGYGPPGGQGGYGAPPGQGGYGAPPGQYGGYQPGKH</sequence>
<evidence type="ECO:0000313" key="4">
    <source>
        <dbReference type="Proteomes" id="UP001375240"/>
    </source>
</evidence>
<organism evidence="3 4">
    <name type="scientific">Orbilia brochopaga</name>
    <dbReference type="NCBI Taxonomy" id="3140254"/>
    <lineage>
        <taxon>Eukaryota</taxon>
        <taxon>Fungi</taxon>
        <taxon>Dikarya</taxon>
        <taxon>Ascomycota</taxon>
        <taxon>Pezizomycotina</taxon>
        <taxon>Orbiliomycetes</taxon>
        <taxon>Orbiliales</taxon>
        <taxon>Orbiliaceae</taxon>
        <taxon>Orbilia</taxon>
    </lineage>
</organism>
<feature type="compositionally biased region" description="Pro residues" evidence="1">
    <location>
        <begin position="518"/>
        <end position="538"/>
    </location>
</feature>
<evidence type="ECO:0000313" key="3">
    <source>
        <dbReference type="EMBL" id="KAK6350179.1"/>
    </source>
</evidence>
<evidence type="ECO:0000256" key="1">
    <source>
        <dbReference type="SAM" id="MobiDB-lite"/>
    </source>
</evidence>
<dbReference type="SUPFAM" id="SSF53300">
    <property type="entry name" value="vWA-like"/>
    <property type="match status" value="1"/>
</dbReference>
<proteinExistence type="predicted"/>
<protein>
    <recommendedName>
        <fullName evidence="2">VWFA domain-containing protein</fullName>
    </recommendedName>
</protein>
<dbReference type="InterPro" id="IPR036465">
    <property type="entry name" value="vWFA_dom_sf"/>
</dbReference>
<dbReference type="EMBL" id="JAVHNQ010000004">
    <property type="protein sequence ID" value="KAK6350179.1"/>
    <property type="molecule type" value="Genomic_DNA"/>
</dbReference>
<feature type="region of interest" description="Disordered" evidence="1">
    <location>
        <begin position="495"/>
        <end position="606"/>
    </location>
</feature>
<feature type="compositionally biased region" description="Gly residues" evidence="1">
    <location>
        <begin position="568"/>
        <end position="606"/>
    </location>
</feature>
<reference evidence="3 4" key="1">
    <citation type="submission" date="2019-10" db="EMBL/GenBank/DDBJ databases">
        <authorList>
            <person name="Palmer J.M."/>
        </authorList>
    </citation>
    <scope>NUCLEOTIDE SEQUENCE [LARGE SCALE GENOMIC DNA]</scope>
    <source>
        <strain evidence="3 4">TWF696</strain>
    </source>
</reference>
<feature type="domain" description="VWFA" evidence="2">
    <location>
        <begin position="282"/>
        <end position="490"/>
    </location>
</feature>
<dbReference type="PANTHER" id="PTHR34706:SF2">
    <property type="entry name" value="RFEF"/>
    <property type="match status" value="1"/>
</dbReference>
<feature type="compositionally biased region" description="Low complexity" evidence="1">
    <location>
        <begin position="164"/>
        <end position="181"/>
    </location>
</feature>
<dbReference type="AlphaFoldDB" id="A0AAV9UYM9"/>
<gene>
    <name evidence="3" type="ORF">TWF696_006420</name>
</gene>